<dbReference type="NCBIfam" id="TIGR04336">
    <property type="entry name" value="AmmeMemoSam_B"/>
    <property type="match status" value="1"/>
</dbReference>
<dbReference type="Pfam" id="PF01875">
    <property type="entry name" value="Memo"/>
    <property type="match status" value="1"/>
</dbReference>
<dbReference type="EMBL" id="JABDJR010000448">
    <property type="protein sequence ID" value="NNF07312.1"/>
    <property type="molecule type" value="Genomic_DNA"/>
</dbReference>
<comment type="caution">
    <text evidence="1">The sequence shown here is derived from an EMBL/GenBank/DDBJ whole genome shotgun (WGS) entry which is preliminary data.</text>
</comment>
<protein>
    <submittedName>
        <fullName evidence="1">AmmeMemoRadiSam system protein B</fullName>
    </submittedName>
</protein>
<reference evidence="1 2" key="1">
    <citation type="submission" date="2020-03" db="EMBL/GenBank/DDBJ databases">
        <title>Metabolic flexibility allows generalist bacteria to become dominant in a frequently disturbed ecosystem.</title>
        <authorList>
            <person name="Chen Y.-J."/>
            <person name="Leung P.M."/>
            <person name="Bay S.K."/>
            <person name="Hugenholtz P."/>
            <person name="Kessler A.J."/>
            <person name="Shelley G."/>
            <person name="Waite D.W."/>
            <person name="Cook P.L."/>
            <person name="Greening C."/>
        </authorList>
    </citation>
    <scope>NUCLEOTIDE SEQUENCE [LARGE SCALE GENOMIC DNA]</scope>
    <source>
        <strain evidence="1">SS_bin_28</strain>
    </source>
</reference>
<sequence length="137" mass="14879">VPVLCGSVRDGLPEEPPAFLSALHELLIEREGKTLVIAAADLAHVGPRFGDPEALEPKHLQMLEKKDRQTLELVSEGDPSGFYNAVMDSGDPRRICGLAPIFAMLQVIPGAKGKLLRYEQANDETGTVSYASLGLWR</sequence>
<organism evidence="1 2">
    <name type="scientific">Eiseniibacteriota bacterium</name>
    <dbReference type="NCBI Taxonomy" id="2212470"/>
    <lineage>
        <taxon>Bacteria</taxon>
        <taxon>Candidatus Eiseniibacteriota</taxon>
    </lineage>
</organism>
<dbReference type="Gene3D" id="3.40.830.10">
    <property type="entry name" value="LigB-like"/>
    <property type="match status" value="1"/>
</dbReference>
<evidence type="ECO:0000313" key="2">
    <source>
        <dbReference type="Proteomes" id="UP000547674"/>
    </source>
</evidence>
<proteinExistence type="predicted"/>
<feature type="non-terminal residue" evidence="1">
    <location>
        <position position="1"/>
    </location>
</feature>
<dbReference type="Proteomes" id="UP000547674">
    <property type="component" value="Unassembled WGS sequence"/>
</dbReference>
<evidence type="ECO:0000313" key="1">
    <source>
        <dbReference type="EMBL" id="NNF07312.1"/>
    </source>
</evidence>
<accession>A0A7Y2H309</accession>
<dbReference type="InterPro" id="IPR002737">
    <property type="entry name" value="MEMO1_fam"/>
</dbReference>
<dbReference type="AlphaFoldDB" id="A0A7Y2H309"/>
<gene>
    <name evidence="1" type="primary">amrB</name>
    <name evidence="1" type="ORF">HKN21_11175</name>
</gene>
<name>A0A7Y2H309_UNCEI</name>